<comment type="function">
    <text evidence="11">Catalyzes the phosphorylation of the hydroxyl group of 4-methyl-5-beta-hydroxyethylthiazole (THZ).</text>
</comment>
<evidence type="ECO:0000256" key="1">
    <source>
        <dbReference type="ARBA" id="ARBA00001771"/>
    </source>
</evidence>
<reference evidence="12" key="1">
    <citation type="journal article" date="2023" name="PeerJ">
        <title>Selection and evaluation of lactic acid bacteria from chicken feces in Thailand as potential probiotics.</title>
        <authorList>
            <person name="Khurajog B."/>
            <person name="Disastra Y."/>
            <person name="Lawwyne L.D."/>
            <person name="Sirichokchatchawan W."/>
            <person name="Niyomtham W."/>
            <person name="Yindee J."/>
            <person name="Hampson D.J."/>
            <person name="Prapasarakul N."/>
        </authorList>
    </citation>
    <scope>NUCLEOTIDE SEQUENCE</scope>
    <source>
        <strain evidence="12">BF9</strain>
    </source>
</reference>
<comment type="pathway">
    <text evidence="3 11">Cofactor biosynthesis; thiamine diphosphate biosynthesis; 4-methyl-5-(2-phosphoethyl)-thiazole from 5-(2-hydroxyethyl)-4-methylthiazole: step 1/1.</text>
</comment>
<dbReference type="HAMAP" id="MF_00228">
    <property type="entry name" value="Thz_kinase"/>
    <property type="match status" value="1"/>
</dbReference>
<dbReference type="RefSeq" id="WP_036685828.1">
    <property type="nucleotide sequence ID" value="NZ_CAKMBA010000002.1"/>
</dbReference>
<dbReference type="InterPro" id="IPR029056">
    <property type="entry name" value="Ribokinase-like"/>
</dbReference>
<name>A0AAW8YJM1_PEDAC</name>
<dbReference type="PANTHER" id="PTHR12592:SF0">
    <property type="entry name" value="ATP-DEPENDENT (S)-NAD(P)H-HYDRATE DEHYDRATASE"/>
    <property type="match status" value="1"/>
</dbReference>
<evidence type="ECO:0000256" key="8">
    <source>
        <dbReference type="ARBA" id="ARBA00022840"/>
    </source>
</evidence>
<dbReference type="GO" id="GO:0009228">
    <property type="term" value="P:thiamine biosynthetic process"/>
    <property type="evidence" value="ECO:0007669"/>
    <property type="project" value="UniProtKB-KW"/>
</dbReference>
<reference evidence="12" key="2">
    <citation type="submission" date="2023-10" db="EMBL/GenBank/DDBJ databases">
        <authorList>
            <person name="Khurajog B."/>
        </authorList>
    </citation>
    <scope>NUCLEOTIDE SEQUENCE</scope>
    <source>
        <strain evidence="12">BF9</strain>
    </source>
</reference>
<dbReference type="NCBIfam" id="NF006830">
    <property type="entry name" value="PRK09355.1"/>
    <property type="match status" value="1"/>
</dbReference>
<dbReference type="GO" id="GO:0110051">
    <property type="term" value="P:metabolite repair"/>
    <property type="evidence" value="ECO:0007669"/>
    <property type="project" value="TreeGrafter"/>
</dbReference>
<sequence>MDLQGIKRIREVNPVVVNYANFVTPFLVANGLNAVGASPIMSEEESEAEELVRLASAVTINLGAVRREGWADIETLCQAANDQQKPLVLDPVAVGATQYRQQLNFRLLKKYHFDIIRGNLGEIAVLAGIDWQTRGIDAGNGDGDAHQVVKACAQKYHNVVIASGATDYVSDGTRVVEIHNQTRLLPAVVGSGDLLSSLAAAFCAIGPTPLQAAINASLTLSCAGERIAEKLHDQYLPGSFLNGLMDELANITVVQVEERMKVEE</sequence>
<keyword evidence="4 11" id="KW-0808">Transferase</keyword>
<keyword evidence="6 11" id="KW-0547">Nucleotide-binding</keyword>
<evidence type="ECO:0000256" key="10">
    <source>
        <dbReference type="ARBA" id="ARBA00022977"/>
    </source>
</evidence>
<feature type="binding site" evidence="11">
    <location>
        <position position="163"/>
    </location>
    <ligand>
        <name>ATP</name>
        <dbReference type="ChEBI" id="CHEBI:30616"/>
    </ligand>
</feature>
<dbReference type="Gene3D" id="3.40.1190.20">
    <property type="match status" value="1"/>
</dbReference>
<dbReference type="GO" id="GO:0005524">
    <property type="term" value="F:ATP binding"/>
    <property type="evidence" value="ECO:0007669"/>
    <property type="project" value="UniProtKB-UniRule"/>
</dbReference>
<feature type="binding site" evidence="11">
    <location>
        <position position="117"/>
    </location>
    <ligand>
        <name>ATP</name>
        <dbReference type="ChEBI" id="CHEBI:30616"/>
    </ligand>
</feature>
<dbReference type="PRINTS" id="PR01099">
    <property type="entry name" value="HYETHTZKNASE"/>
</dbReference>
<comment type="similarity">
    <text evidence="11">Belongs to the Thz kinase family.</text>
</comment>
<dbReference type="Proteomes" id="UP001280897">
    <property type="component" value="Unassembled WGS sequence"/>
</dbReference>
<dbReference type="GO" id="GO:0009229">
    <property type="term" value="P:thiamine diphosphate biosynthetic process"/>
    <property type="evidence" value="ECO:0007669"/>
    <property type="project" value="UniProtKB-UniRule"/>
</dbReference>
<evidence type="ECO:0000256" key="11">
    <source>
        <dbReference type="HAMAP-Rule" id="MF_00228"/>
    </source>
</evidence>
<keyword evidence="5 11" id="KW-0479">Metal-binding</keyword>
<comment type="catalytic activity">
    <reaction evidence="1 11">
        <text>5-(2-hydroxyethyl)-4-methylthiazole + ATP = 4-methyl-5-(2-phosphooxyethyl)-thiazole + ADP + H(+)</text>
        <dbReference type="Rhea" id="RHEA:24212"/>
        <dbReference type="ChEBI" id="CHEBI:15378"/>
        <dbReference type="ChEBI" id="CHEBI:17957"/>
        <dbReference type="ChEBI" id="CHEBI:30616"/>
        <dbReference type="ChEBI" id="CHEBI:58296"/>
        <dbReference type="ChEBI" id="CHEBI:456216"/>
        <dbReference type="EC" id="2.7.1.50"/>
    </reaction>
</comment>
<evidence type="ECO:0000256" key="9">
    <source>
        <dbReference type="ARBA" id="ARBA00022842"/>
    </source>
</evidence>
<dbReference type="InterPro" id="IPR000417">
    <property type="entry name" value="Hyethyz_kinase"/>
</dbReference>
<protein>
    <recommendedName>
        <fullName evidence="11">Hydroxyethylthiazole kinase</fullName>
        <ecNumber evidence="11">2.7.1.50</ecNumber>
    </recommendedName>
    <alternativeName>
        <fullName evidence="11">4-methyl-5-beta-hydroxyethylthiazole kinase</fullName>
        <shortName evidence="11">TH kinase</shortName>
        <shortName evidence="11">Thz kinase</shortName>
    </alternativeName>
</protein>
<keyword evidence="7 11" id="KW-0418">Kinase</keyword>
<dbReference type="SUPFAM" id="SSF53613">
    <property type="entry name" value="Ribokinase-like"/>
    <property type="match status" value="1"/>
</dbReference>
<evidence type="ECO:0000256" key="3">
    <source>
        <dbReference type="ARBA" id="ARBA00004868"/>
    </source>
</evidence>
<comment type="caution">
    <text evidence="12">The sequence shown here is derived from an EMBL/GenBank/DDBJ whole genome shotgun (WGS) entry which is preliminary data.</text>
</comment>
<dbReference type="EC" id="2.7.1.50" evidence="11"/>
<dbReference type="Pfam" id="PF02110">
    <property type="entry name" value="HK"/>
    <property type="match status" value="1"/>
</dbReference>
<evidence type="ECO:0000256" key="4">
    <source>
        <dbReference type="ARBA" id="ARBA00022679"/>
    </source>
</evidence>
<evidence type="ECO:0000256" key="2">
    <source>
        <dbReference type="ARBA" id="ARBA00001946"/>
    </source>
</evidence>
<dbReference type="CDD" id="cd01170">
    <property type="entry name" value="THZ_kinase"/>
    <property type="match status" value="1"/>
</dbReference>
<feature type="binding site" evidence="11">
    <location>
        <position position="190"/>
    </location>
    <ligand>
        <name>substrate</name>
    </ligand>
</feature>
<organism evidence="12 13">
    <name type="scientific">Pediococcus acidilactici</name>
    <dbReference type="NCBI Taxonomy" id="1254"/>
    <lineage>
        <taxon>Bacteria</taxon>
        <taxon>Bacillati</taxon>
        <taxon>Bacillota</taxon>
        <taxon>Bacilli</taxon>
        <taxon>Lactobacillales</taxon>
        <taxon>Lactobacillaceae</taxon>
        <taxon>Pediococcus</taxon>
        <taxon>Pediococcus acidilactici group</taxon>
    </lineage>
</organism>
<dbReference type="PANTHER" id="PTHR12592">
    <property type="entry name" value="ATP-DEPENDENT (S)-NAD(P)H-HYDRATE DEHYDRATASE FAMILY MEMBER"/>
    <property type="match status" value="1"/>
</dbReference>
<dbReference type="EMBL" id="JAWJAV010000010">
    <property type="protein sequence ID" value="MDV2622105.1"/>
    <property type="molecule type" value="Genomic_DNA"/>
</dbReference>
<evidence type="ECO:0000256" key="6">
    <source>
        <dbReference type="ARBA" id="ARBA00022741"/>
    </source>
</evidence>
<dbReference type="AlphaFoldDB" id="A0AAW8YJM1"/>
<gene>
    <name evidence="11 12" type="primary">thiM</name>
    <name evidence="12" type="ORF">R0G89_10370</name>
</gene>
<feature type="binding site" evidence="11">
    <location>
        <position position="41"/>
    </location>
    <ligand>
        <name>substrate</name>
    </ligand>
</feature>
<evidence type="ECO:0000313" key="13">
    <source>
        <dbReference type="Proteomes" id="UP001280897"/>
    </source>
</evidence>
<dbReference type="PIRSF" id="PIRSF000513">
    <property type="entry name" value="Thz_kinase"/>
    <property type="match status" value="1"/>
</dbReference>
<proteinExistence type="inferred from homology"/>
<dbReference type="GO" id="GO:0000287">
    <property type="term" value="F:magnesium ion binding"/>
    <property type="evidence" value="ECO:0007669"/>
    <property type="project" value="UniProtKB-UniRule"/>
</dbReference>
<evidence type="ECO:0000256" key="5">
    <source>
        <dbReference type="ARBA" id="ARBA00022723"/>
    </source>
</evidence>
<evidence type="ECO:0000256" key="7">
    <source>
        <dbReference type="ARBA" id="ARBA00022777"/>
    </source>
</evidence>
<evidence type="ECO:0000313" key="12">
    <source>
        <dbReference type="EMBL" id="MDV2622105.1"/>
    </source>
</evidence>
<keyword evidence="8 11" id="KW-0067">ATP-binding</keyword>
<keyword evidence="9 11" id="KW-0460">Magnesium</keyword>
<dbReference type="GO" id="GO:0004417">
    <property type="term" value="F:hydroxyethylthiazole kinase activity"/>
    <property type="evidence" value="ECO:0007669"/>
    <property type="project" value="UniProtKB-UniRule"/>
</dbReference>
<accession>A0AAW8YJM1</accession>
<comment type="cofactor">
    <cofactor evidence="2 11">
        <name>Mg(2+)</name>
        <dbReference type="ChEBI" id="CHEBI:18420"/>
    </cofactor>
</comment>
<keyword evidence="10 11" id="KW-0784">Thiamine biosynthesis</keyword>